<dbReference type="InterPro" id="IPR013785">
    <property type="entry name" value="Aldolase_TIM"/>
</dbReference>
<keyword evidence="2" id="KW-1185">Reference proteome</keyword>
<dbReference type="SUPFAM" id="SSF51569">
    <property type="entry name" value="Aldolase"/>
    <property type="match status" value="1"/>
</dbReference>
<protein>
    <submittedName>
        <fullName evidence="1">2-amino-3,7-dideoxy-D-threo-hept-6-ulosonate synthase</fullName>
    </submittedName>
</protein>
<sequence>MLDSGKAFRLRRLSSARDGRYLFVPLDHSMSDGPIVPAAQWDALIGAIVAGGADAIIVHKGRARTVAPETLGGCALVVHLSASTARSPDVNTKVLVAGVEEALRLGADAVSVHVNIGSDTEAEQIADLGAVARSCDDWRMPLIAMAYPRGPRITDPRDPALLAHVVNVAADLGADIVKTSVAGPIDRMAEVVASSPIPVLAAGGPPDGSDLVDYGTAVMATGCHGLAVGRRVFSSPAPASLVARLAAVVHAGTPRAGARSPFPTIMAGAA</sequence>
<dbReference type="Pfam" id="PF01791">
    <property type="entry name" value="DeoC"/>
    <property type="match status" value="1"/>
</dbReference>
<name>A0ABT6WYB5_9ACTN</name>
<comment type="caution">
    <text evidence="1">The sequence shown here is derived from an EMBL/GenBank/DDBJ whole genome shotgun (WGS) entry which is preliminary data.</text>
</comment>
<dbReference type="RefSeq" id="WP_282765996.1">
    <property type="nucleotide sequence ID" value="NZ_JASCTH010000035.1"/>
</dbReference>
<dbReference type="EMBL" id="JASCTH010000035">
    <property type="protein sequence ID" value="MDI6104600.1"/>
    <property type="molecule type" value="Genomic_DNA"/>
</dbReference>
<dbReference type="InterPro" id="IPR002915">
    <property type="entry name" value="DeoC/FbaB/LacD_aldolase"/>
</dbReference>
<dbReference type="PIRSF" id="PIRSF038992">
    <property type="entry name" value="Aldolase_Ia"/>
    <property type="match status" value="1"/>
</dbReference>
<dbReference type="Proteomes" id="UP001241758">
    <property type="component" value="Unassembled WGS sequence"/>
</dbReference>
<dbReference type="NCBIfam" id="NF005556">
    <property type="entry name" value="PRK07226.1"/>
    <property type="match status" value="1"/>
</dbReference>
<evidence type="ECO:0000313" key="1">
    <source>
        <dbReference type="EMBL" id="MDI6104600.1"/>
    </source>
</evidence>
<dbReference type="PANTHER" id="PTHR47916">
    <property type="entry name" value="FRUCTOSE-BISPHOSPHATE ALDOLASE CLASS 1"/>
    <property type="match status" value="1"/>
</dbReference>
<proteinExistence type="predicted"/>
<accession>A0ABT6WYB5</accession>
<dbReference type="InterPro" id="IPR041720">
    <property type="entry name" value="FbaB-like"/>
</dbReference>
<evidence type="ECO:0000313" key="2">
    <source>
        <dbReference type="Proteomes" id="UP001241758"/>
    </source>
</evidence>
<dbReference type="PANTHER" id="PTHR47916:SF1">
    <property type="entry name" value="3-HYDROXY-5-PHOSPHONOOXYPENTANE-2,4-DIONE THIOLASE"/>
    <property type="match status" value="1"/>
</dbReference>
<dbReference type="SMART" id="SM01133">
    <property type="entry name" value="DeoC"/>
    <property type="match status" value="1"/>
</dbReference>
<dbReference type="Gene3D" id="3.20.20.70">
    <property type="entry name" value="Aldolase class I"/>
    <property type="match status" value="1"/>
</dbReference>
<dbReference type="InterPro" id="IPR050456">
    <property type="entry name" value="DeoC/FbaB_aldolase"/>
</dbReference>
<gene>
    <name evidence="1" type="ORF">QLQ12_39020</name>
</gene>
<reference evidence="1 2" key="1">
    <citation type="submission" date="2023-05" db="EMBL/GenBank/DDBJ databases">
        <title>Actinoplanes sp. NEAU-A12 genome sequencing.</title>
        <authorList>
            <person name="Wang Z.-S."/>
        </authorList>
    </citation>
    <scope>NUCLEOTIDE SEQUENCE [LARGE SCALE GENOMIC DNA]</scope>
    <source>
        <strain evidence="1 2">NEAU-A12</strain>
    </source>
</reference>
<organism evidence="1 2">
    <name type="scientific">Actinoplanes sandaracinus</name>
    <dbReference type="NCBI Taxonomy" id="3045177"/>
    <lineage>
        <taxon>Bacteria</taxon>
        <taxon>Bacillati</taxon>
        <taxon>Actinomycetota</taxon>
        <taxon>Actinomycetes</taxon>
        <taxon>Micromonosporales</taxon>
        <taxon>Micromonosporaceae</taxon>
        <taxon>Actinoplanes</taxon>
    </lineage>
</organism>